<feature type="region of interest" description="Disordered" evidence="1">
    <location>
        <begin position="676"/>
        <end position="698"/>
    </location>
</feature>
<reference evidence="2 3" key="1">
    <citation type="journal article" date="2024" name="Commun. Biol.">
        <title>Comparative genomic analysis of thermophilic fungi reveals convergent evolutionary adaptations and gene losses.</title>
        <authorList>
            <person name="Steindorff A.S."/>
            <person name="Aguilar-Pontes M.V."/>
            <person name="Robinson A.J."/>
            <person name="Andreopoulos B."/>
            <person name="LaButti K."/>
            <person name="Kuo A."/>
            <person name="Mondo S."/>
            <person name="Riley R."/>
            <person name="Otillar R."/>
            <person name="Haridas S."/>
            <person name="Lipzen A."/>
            <person name="Grimwood J."/>
            <person name="Schmutz J."/>
            <person name="Clum A."/>
            <person name="Reid I.D."/>
            <person name="Moisan M.C."/>
            <person name="Butler G."/>
            <person name="Nguyen T.T.M."/>
            <person name="Dewar K."/>
            <person name="Conant G."/>
            <person name="Drula E."/>
            <person name="Henrissat B."/>
            <person name="Hansel C."/>
            <person name="Singer S."/>
            <person name="Hutchinson M.I."/>
            <person name="de Vries R.P."/>
            <person name="Natvig D.O."/>
            <person name="Powell A.J."/>
            <person name="Tsang A."/>
            <person name="Grigoriev I.V."/>
        </authorList>
    </citation>
    <scope>NUCLEOTIDE SEQUENCE [LARGE SCALE GENOMIC DNA]</scope>
    <source>
        <strain evidence="2 3">CBS 494.80</strain>
    </source>
</reference>
<evidence type="ECO:0000313" key="3">
    <source>
        <dbReference type="Proteomes" id="UP001595075"/>
    </source>
</evidence>
<evidence type="ECO:0000256" key="1">
    <source>
        <dbReference type="SAM" id="MobiDB-lite"/>
    </source>
</evidence>
<protein>
    <submittedName>
        <fullName evidence="2">Uncharacterized protein</fullName>
    </submittedName>
</protein>
<evidence type="ECO:0000313" key="2">
    <source>
        <dbReference type="EMBL" id="KAL2062108.1"/>
    </source>
</evidence>
<feature type="compositionally biased region" description="Basic and acidic residues" evidence="1">
    <location>
        <begin position="681"/>
        <end position="698"/>
    </location>
</feature>
<keyword evidence="3" id="KW-1185">Reference proteome</keyword>
<organism evidence="2 3">
    <name type="scientific">Oculimacula yallundae</name>
    <dbReference type="NCBI Taxonomy" id="86028"/>
    <lineage>
        <taxon>Eukaryota</taxon>
        <taxon>Fungi</taxon>
        <taxon>Dikarya</taxon>
        <taxon>Ascomycota</taxon>
        <taxon>Pezizomycotina</taxon>
        <taxon>Leotiomycetes</taxon>
        <taxon>Helotiales</taxon>
        <taxon>Ploettnerulaceae</taxon>
        <taxon>Oculimacula</taxon>
    </lineage>
</organism>
<name>A0ABR4BZF0_9HELO</name>
<proteinExistence type="predicted"/>
<dbReference type="Proteomes" id="UP001595075">
    <property type="component" value="Unassembled WGS sequence"/>
</dbReference>
<accession>A0ABR4BZF0</accession>
<dbReference type="EMBL" id="JAZHXI010000017">
    <property type="protein sequence ID" value="KAL2062108.1"/>
    <property type="molecule type" value="Genomic_DNA"/>
</dbReference>
<sequence length="920" mass="102891">MPAIRRNPREKMKSSDEYDAETGTSTICHYLASKDHFRVVAGSGYATVWPFDKKMDVSSDTRQIIDSIREAYREVLQRHGIILQNEILQSISPRGPYKRYKDTLILESHDEDSSTWHSAADEIQTLIDEAVHTQIEDGAIVQPLSEGENAAQKKGKILPIRVELRNPHLMYCDGSRAVRTYMPGYAALLRTQDTVTEKAEELCKGQLSSITWVMRGPFDVNDEAMLIPTVMVAVRADQRGRWGFMEEELRKTVEKVLEEGDVDVAVELHAAYNSRIPLNILNILLVTVLIGCPDEVPQNKSHSRGNNNYLLWTASSHVTGLSNMNIVIKMSGPRRKARENSKSSDEYDAATGISTIAFYHASKDPFRVVAGLSYAIPWPLHRQNSFIHSVSPSEKIIDLIRPTYEAILTRHGIQHYSGNETIQSLAANYSESYTDTLILTTKDEPSPVWQLAVDEIQALTDATIQEHRQIEREDSTSHPESETHDPIRVELRNSKLMFKDTSFPVLPGTPAHSAFLRIEDIVMQEAESLCRSGDLTSITWVLRGACYIREELRIPTVLVKIRPGARGRWRDIEKQLQKSVDDVLEGDVTLNVDLPWGVSVELVPGFLSPDVSSGDEELDLYRPFPAGDIELPPRRGKGIGVRGSQKPVSLGPWVTFENWKREVVKGFLTANLGVGSADSQDVDKKKEKDDSNASQGRKEDLGNIIIDYPAPMDVEFSIELFQRDLDRGFRITQNQTNISTISKLVEAGGLGTVLHSSGKHGKNEKEHRMDWSFVRLHNPENFGSNMTASELAVNQGYLMDGKIGYDFPNERIATIASSPSPGSWMIKYGRASLTTAGVVNSIPGACYWRASNSHGAIIKTREIHVMNCNTNTGVMMRPGDEGCMLYNEKKEWVGFGMAVDGFDESAFVTPAREIVEDIFK</sequence>
<gene>
    <name evidence="2" type="ORF">VTL71DRAFT_6374</name>
</gene>
<comment type="caution">
    <text evidence="2">The sequence shown here is derived from an EMBL/GenBank/DDBJ whole genome shotgun (WGS) entry which is preliminary data.</text>
</comment>